<dbReference type="RefSeq" id="WP_172577179.1">
    <property type="nucleotide sequence ID" value="NZ_BLAP01000030.1"/>
</dbReference>
<comment type="caution">
    <text evidence="1">The sequence shown here is derived from an EMBL/GenBank/DDBJ whole genome shotgun (WGS) entry which is preliminary data.</text>
</comment>
<protein>
    <submittedName>
        <fullName evidence="1">Uncharacterized protein</fullName>
    </submittedName>
</protein>
<dbReference type="EMBL" id="BLAP01000030">
    <property type="protein sequence ID" value="GET12348.1"/>
    <property type="molecule type" value="Genomic_DNA"/>
</dbReference>
<name>A0A6F9Y4I4_9LACO</name>
<reference evidence="1" key="1">
    <citation type="submission" date="2019-10" db="EMBL/GenBank/DDBJ databases">
        <title>Lactobacillus agilis SN811 Whole Genome Sequencing Project.</title>
        <authorList>
            <person name="Suzuki S."/>
            <person name="Endo A."/>
            <person name="Maeno S."/>
            <person name="Shiwa Y."/>
            <person name="Matsutani M."/>
            <person name="Kajikawa A."/>
        </authorList>
    </citation>
    <scope>NUCLEOTIDE SEQUENCE</scope>
    <source>
        <strain evidence="1">SN811</strain>
    </source>
</reference>
<dbReference type="Proteomes" id="UP000494160">
    <property type="component" value="Unassembled WGS sequence"/>
</dbReference>
<dbReference type="AlphaFoldDB" id="A0A6F9Y4I4"/>
<evidence type="ECO:0000313" key="1">
    <source>
        <dbReference type="EMBL" id="GET12348.1"/>
    </source>
</evidence>
<gene>
    <name evidence="1" type="ORF">SN811_08480</name>
</gene>
<proteinExistence type="predicted"/>
<sequence>MKQSIFQASEAVIKTADRQARKHDLNSLDILERSFVSAMLGLNVTPEEFALVINLILENYKKEFKQIEGIKR</sequence>
<accession>A0A6F9Y4I4</accession>
<organism evidence="1">
    <name type="scientific">Ligilactobacillus agilis</name>
    <dbReference type="NCBI Taxonomy" id="1601"/>
    <lineage>
        <taxon>Bacteria</taxon>
        <taxon>Bacillati</taxon>
        <taxon>Bacillota</taxon>
        <taxon>Bacilli</taxon>
        <taxon>Lactobacillales</taxon>
        <taxon>Lactobacillaceae</taxon>
        <taxon>Ligilactobacillus</taxon>
    </lineage>
</organism>